<feature type="region of interest" description="Disordered" evidence="1">
    <location>
        <begin position="157"/>
        <end position="176"/>
    </location>
</feature>
<organism evidence="2 3">
    <name type="scientific">Trifolium medium</name>
    <dbReference type="NCBI Taxonomy" id="97028"/>
    <lineage>
        <taxon>Eukaryota</taxon>
        <taxon>Viridiplantae</taxon>
        <taxon>Streptophyta</taxon>
        <taxon>Embryophyta</taxon>
        <taxon>Tracheophyta</taxon>
        <taxon>Spermatophyta</taxon>
        <taxon>Magnoliopsida</taxon>
        <taxon>eudicotyledons</taxon>
        <taxon>Gunneridae</taxon>
        <taxon>Pentapetalae</taxon>
        <taxon>rosids</taxon>
        <taxon>fabids</taxon>
        <taxon>Fabales</taxon>
        <taxon>Fabaceae</taxon>
        <taxon>Papilionoideae</taxon>
        <taxon>50 kb inversion clade</taxon>
        <taxon>NPAAA clade</taxon>
        <taxon>Hologalegina</taxon>
        <taxon>IRL clade</taxon>
        <taxon>Trifolieae</taxon>
        <taxon>Trifolium</taxon>
    </lineage>
</organism>
<evidence type="ECO:0000313" key="3">
    <source>
        <dbReference type="Proteomes" id="UP000265520"/>
    </source>
</evidence>
<evidence type="ECO:0000313" key="2">
    <source>
        <dbReference type="EMBL" id="MCH93506.1"/>
    </source>
</evidence>
<keyword evidence="3" id="KW-1185">Reference proteome</keyword>
<feature type="region of interest" description="Disordered" evidence="1">
    <location>
        <begin position="207"/>
        <end position="245"/>
    </location>
</feature>
<comment type="caution">
    <text evidence="2">The sequence shown here is derived from an EMBL/GenBank/DDBJ whole genome shotgun (WGS) entry which is preliminary data.</text>
</comment>
<feature type="compositionally biased region" description="Polar residues" evidence="1">
    <location>
        <begin position="157"/>
        <end position="174"/>
    </location>
</feature>
<gene>
    <name evidence="2" type="ORF">A2U01_0014458</name>
</gene>
<dbReference type="Proteomes" id="UP000265520">
    <property type="component" value="Unassembled WGS sequence"/>
</dbReference>
<proteinExistence type="predicted"/>
<evidence type="ECO:0000256" key="1">
    <source>
        <dbReference type="SAM" id="MobiDB-lite"/>
    </source>
</evidence>
<name>A0A392N133_9FABA</name>
<feature type="compositionally biased region" description="Polar residues" evidence="1">
    <location>
        <begin position="226"/>
        <end position="239"/>
    </location>
</feature>
<reference evidence="2 3" key="1">
    <citation type="journal article" date="2018" name="Front. Plant Sci.">
        <title>Red Clover (Trifolium pratense) and Zigzag Clover (T. medium) - A Picture of Genomic Similarities and Differences.</title>
        <authorList>
            <person name="Dluhosova J."/>
            <person name="Istvanek J."/>
            <person name="Nedelnik J."/>
            <person name="Repkova J."/>
        </authorList>
    </citation>
    <scope>NUCLEOTIDE SEQUENCE [LARGE SCALE GENOMIC DNA]</scope>
    <source>
        <strain evidence="3">cv. 10/8</strain>
        <tissue evidence="2">Leaf</tissue>
    </source>
</reference>
<dbReference type="AlphaFoldDB" id="A0A392N133"/>
<dbReference type="EMBL" id="LXQA010025113">
    <property type="protein sequence ID" value="MCH93506.1"/>
    <property type="molecule type" value="Genomic_DNA"/>
</dbReference>
<protein>
    <submittedName>
        <fullName evidence="2">Uncharacterized protein</fullName>
    </submittedName>
</protein>
<feature type="non-terminal residue" evidence="2">
    <location>
        <position position="1"/>
    </location>
</feature>
<accession>A0A392N133</accession>
<sequence>QYDNIIVLEPITDTVVVQAVTQTQVDGVLSDGDDANTIVVEPVPVHVTDPVAKIDGTAKNKETSYNAVYIEKGNAATQADLIYDAGGLDARARQPLLCTKNPDGVDDNVTHSFNDVGVHENTRVENQTHAAGANSDSEEELNILVEPMHEYVPETQLANQSPASKSNAPGTSMDSIFRDTQGRALPLVVQNDMQLIRQAWADRAEQEQEQEFTTVISKQRKKKNNRIAQSAGSPYQTRSKGAPPL</sequence>